<proteinExistence type="predicted"/>
<keyword evidence="2" id="KW-1185">Reference proteome</keyword>
<dbReference type="KEGG" id="spib:G8759_14455"/>
<evidence type="ECO:0000313" key="2">
    <source>
        <dbReference type="Proteomes" id="UP000501802"/>
    </source>
</evidence>
<dbReference type="Proteomes" id="UP000501802">
    <property type="component" value="Chromosome"/>
</dbReference>
<organism evidence="1 2">
    <name type="scientific">Spirosoma aureum</name>
    <dbReference type="NCBI Taxonomy" id="2692134"/>
    <lineage>
        <taxon>Bacteria</taxon>
        <taxon>Pseudomonadati</taxon>
        <taxon>Bacteroidota</taxon>
        <taxon>Cytophagia</taxon>
        <taxon>Cytophagales</taxon>
        <taxon>Cytophagaceae</taxon>
        <taxon>Spirosoma</taxon>
    </lineage>
</organism>
<name>A0A6G9AZT0_9BACT</name>
<accession>A0A6G9AZT0</accession>
<reference evidence="1 2" key="1">
    <citation type="submission" date="2020-03" db="EMBL/GenBank/DDBJ databases">
        <authorList>
            <person name="Kim M.K."/>
        </authorList>
    </citation>
    <scope>NUCLEOTIDE SEQUENCE [LARGE SCALE GENOMIC DNA]</scope>
    <source>
        <strain evidence="1 2">BT328</strain>
    </source>
</reference>
<evidence type="ECO:0000313" key="1">
    <source>
        <dbReference type="EMBL" id="QIP17815.1"/>
    </source>
</evidence>
<dbReference type="EMBL" id="CP050063">
    <property type="protein sequence ID" value="QIP17815.1"/>
    <property type="molecule type" value="Genomic_DNA"/>
</dbReference>
<dbReference type="AlphaFoldDB" id="A0A6G9AZT0"/>
<gene>
    <name evidence="1" type="ORF">G8759_14455</name>
</gene>
<sequence length="26" mass="2916">MAIFAHEILSTSGRTKSFRIYATDLS</sequence>
<protein>
    <submittedName>
        <fullName evidence="1">Uncharacterized protein</fullName>
    </submittedName>
</protein>